<feature type="repeat" description="ANK" evidence="3">
    <location>
        <begin position="726"/>
        <end position="758"/>
    </location>
</feature>
<dbReference type="PROSITE" id="PS50297">
    <property type="entry name" value="ANK_REP_REGION"/>
    <property type="match status" value="3"/>
</dbReference>
<dbReference type="PANTHER" id="PTHR24171:SF8">
    <property type="entry name" value="BRCA1-ASSOCIATED RING DOMAIN PROTEIN 1"/>
    <property type="match status" value="1"/>
</dbReference>
<dbReference type="PANTHER" id="PTHR24171">
    <property type="entry name" value="ANKYRIN REPEAT DOMAIN-CONTAINING PROTEIN 39-RELATED"/>
    <property type="match status" value="1"/>
</dbReference>
<feature type="repeat" description="ANK" evidence="3">
    <location>
        <begin position="833"/>
        <end position="860"/>
    </location>
</feature>
<dbReference type="SMART" id="SM00635">
    <property type="entry name" value="BID_2"/>
    <property type="match status" value="2"/>
</dbReference>
<proteinExistence type="predicted"/>
<evidence type="ECO:0000313" key="6">
    <source>
        <dbReference type="Proteomes" id="UP000468766"/>
    </source>
</evidence>
<sequence length="860" mass="95343">MKSLRTVVALITSFSLFLFSFLPFAEARWKEGDILPRDTYSSAQSLSGGQVLSIEGDKNLFFSNAPEMPTTPGILARADNVLSISGEVRILYSHFNMLIDYSSNKPVNVPAQIGLFFLNNTSRSVDIYHKGLAKGINKTVDGQMLYKEDLAPPRPGLELNLYYGTELGNKVVSDFFASSTRGQESLVTSVAAGEIGWISDNVGPHGWVIAMGDFVFRDSHTKEIIRRDSLAPGEAIGLRSFIAHNSYDLKKFFQEKNHAEAVLALGAGEHLHMRGLFVGGKSVDLGLEEGVSRRKTFAYDSYEDGPQSITIGAHYRAQRFEEHRDVHDPKVFKNELLRNGIDEFGYIKEGQQVATKAINNGSYGTDYEFTLELTGPTVIALQEAEPLHPDDNKPFVDMYNQFLTVMLDKETSKIRTLRFKDPNYHLYYSNFDRLEPLGKAKVAYVLDDVSTRSHTLTVMLPPNSYGPFNVLLLPLSENQQRPVSISSFNVVPDQVSLLLDGVGRGQQTSTKLSVEIMPKEAPAKVIWSSNRPDIVTVSSDGQLQAHAVGEAIITVTSEDGKHKSTAQVSVHSRVVPAESIYLNRERLQLTVDDETQQLIASILPEEAQEKVYWSSSDEKIATVDQNGYVRGHAIGQATITAATADRALQASALVFVNSPVRDIDFLKVLETGSYDEFLSMVERGANVNAKDSQGNSALFKSLMQKDLRKVKVLLAYGAYPNEKNSESMTPLMMAAQMNQKDMVRELLASQADLNIKNEKMGEWTALFSAVWAGHHEIAYLLLEAGADPNIRYYEAGKRKQDGWTPLNWAVSRNDVELTQALLAHGADTSLRTDGWTPLMNASWYGRMELATLLLQAGAKE</sequence>
<dbReference type="EMBL" id="WBXO01000021">
    <property type="protein sequence ID" value="KAB2950834.1"/>
    <property type="molecule type" value="Genomic_DNA"/>
</dbReference>
<reference evidence="5 6" key="1">
    <citation type="submission" date="2019-10" db="EMBL/GenBank/DDBJ databases">
        <title>Whole-genome sequence of the extremophile Heliorestis acidaminivorans DSM 24790.</title>
        <authorList>
            <person name="Kyndt J.A."/>
            <person name="Meyer T.E."/>
        </authorList>
    </citation>
    <scope>NUCLEOTIDE SEQUENCE [LARGE SCALE GENOMIC DNA]</scope>
    <source>
        <strain evidence="5 6">DSM 24790</strain>
    </source>
</reference>
<dbReference type="PROSITE" id="PS50088">
    <property type="entry name" value="ANK_REPEAT"/>
    <property type="match status" value="4"/>
</dbReference>
<evidence type="ECO:0000256" key="2">
    <source>
        <dbReference type="ARBA" id="ARBA00023043"/>
    </source>
</evidence>
<protein>
    <recommendedName>
        <fullName evidence="4">BIG2 domain-containing protein</fullName>
    </recommendedName>
</protein>
<dbReference type="InterPro" id="IPR002110">
    <property type="entry name" value="Ankyrin_rpt"/>
</dbReference>
<evidence type="ECO:0000259" key="4">
    <source>
        <dbReference type="SMART" id="SM00635"/>
    </source>
</evidence>
<feature type="repeat" description="ANK" evidence="3">
    <location>
        <begin position="801"/>
        <end position="833"/>
    </location>
</feature>
<dbReference type="GO" id="GO:0004842">
    <property type="term" value="F:ubiquitin-protein transferase activity"/>
    <property type="evidence" value="ECO:0007669"/>
    <property type="project" value="TreeGrafter"/>
</dbReference>
<dbReference type="Gene3D" id="2.60.40.1080">
    <property type="match status" value="2"/>
</dbReference>
<dbReference type="Pfam" id="PF12796">
    <property type="entry name" value="Ank_2"/>
    <property type="match status" value="2"/>
</dbReference>
<keyword evidence="2 3" id="KW-0040">ANK repeat</keyword>
<dbReference type="SUPFAM" id="SSF48403">
    <property type="entry name" value="Ankyrin repeat"/>
    <property type="match status" value="1"/>
</dbReference>
<dbReference type="Pfam" id="PF02368">
    <property type="entry name" value="Big_2"/>
    <property type="match status" value="2"/>
</dbReference>
<keyword evidence="6" id="KW-1185">Reference proteome</keyword>
<dbReference type="AlphaFoldDB" id="A0A6I0EYX5"/>
<comment type="caution">
    <text evidence="5">The sequence shown here is derived from an EMBL/GenBank/DDBJ whole genome shotgun (WGS) entry which is preliminary data.</text>
</comment>
<dbReference type="InterPro" id="IPR036770">
    <property type="entry name" value="Ankyrin_rpt-contain_sf"/>
</dbReference>
<name>A0A6I0EYX5_9FIRM</name>
<gene>
    <name evidence="5" type="ORF">F9B85_13880</name>
</gene>
<dbReference type="OrthoDB" id="1904974at2"/>
<keyword evidence="1" id="KW-0677">Repeat</keyword>
<accession>A0A6I0EYX5</accession>
<dbReference type="SMART" id="SM00248">
    <property type="entry name" value="ANK"/>
    <property type="match status" value="5"/>
</dbReference>
<dbReference type="RefSeq" id="WP_151621812.1">
    <property type="nucleotide sequence ID" value="NZ_WBXO01000021.1"/>
</dbReference>
<dbReference type="InterPro" id="IPR008964">
    <property type="entry name" value="Invasin/intimin_cell_adhesion"/>
</dbReference>
<dbReference type="GO" id="GO:0085020">
    <property type="term" value="P:protein K6-linked ubiquitination"/>
    <property type="evidence" value="ECO:0007669"/>
    <property type="project" value="TreeGrafter"/>
</dbReference>
<evidence type="ECO:0000256" key="1">
    <source>
        <dbReference type="ARBA" id="ARBA00022737"/>
    </source>
</evidence>
<dbReference type="InterPro" id="IPR003343">
    <property type="entry name" value="Big_2"/>
</dbReference>
<evidence type="ECO:0000256" key="3">
    <source>
        <dbReference type="PROSITE-ProRule" id="PRU00023"/>
    </source>
</evidence>
<feature type="repeat" description="ANK" evidence="3">
    <location>
        <begin position="761"/>
        <end position="793"/>
    </location>
</feature>
<feature type="domain" description="BIG2" evidence="4">
    <location>
        <begin position="576"/>
        <end position="653"/>
    </location>
</feature>
<evidence type="ECO:0000313" key="5">
    <source>
        <dbReference type="EMBL" id="KAB2950834.1"/>
    </source>
</evidence>
<organism evidence="5 6">
    <name type="scientific">Heliorestis acidaminivorans</name>
    <dbReference type="NCBI Taxonomy" id="553427"/>
    <lineage>
        <taxon>Bacteria</taxon>
        <taxon>Bacillati</taxon>
        <taxon>Bacillota</taxon>
        <taxon>Clostridia</taxon>
        <taxon>Eubacteriales</taxon>
        <taxon>Heliobacteriaceae</taxon>
        <taxon>Heliorestis</taxon>
    </lineage>
</organism>
<dbReference type="SUPFAM" id="SSF49373">
    <property type="entry name" value="Invasin/intimin cell-adhesion fragments"/>
    <property type="match status" value="2"/>
</dbReference>
<feature type="domain" description="BIG2" evidence="4">
    <location>
        <begin position="484"/>
        <end position="567"/>
    </location>
</feature>
<dbReference type="Gene3D" id="1.25.40.20">
    <property type="entry name" value="Ankyrin repeat-containing domain"/>
    <property type="match status" value="2"/>
</dbReference>
<dbReference type="Proteomes" id="UP000468766">
    <property type="component" value="Unassembled WGS sequence"/>
</dbReference>